<dbReference type="STRING" id="523844.MSTHT_1364"/>
<dbReference type="InterPro" id="IPR011032">
    <property type="entry name" value="GroES-like_sf"/>
</dbReference>
<dbReference type="InterPro" id="IPR002364">
    <property type="entry name" value="Quin_OxRdtase/zeta-crystal_CS"/>
</dbReference>
<dbReference type="OrthoDB" id="146629at2157"/>
<dbReference type="GeneID" id="24848309"/>
<dbReference type="InterPro" id="IPR020843">
    <property type="entry name" value="ER"/>
</dbReference>
<dbReference type="Gene3D" id="3.90.180.10">
    <property type="entry name" value="Medium-chain alcohol dehydrogenases, catalytic domain"/>
    <property type="match status" value="1"/>
</dbReference>
<dbReference type="Proteomes" id="UP000066529">
    <property type="component" value="Chromosome"/>
</dbReference>
<dbReference type="Pfam" id="PF13602">
    <property type="entry name" value="ADH_zinc_N_2"/>
    <property type="match status" value="1"/>
</dbReference>
<organism evidence="7 8">
    <name type="scientific">Methanosarcina thermophila (strain ATCC 43570 / DSM 1825 / OCM 12 / VKM B-1830 / TM-1)</name>
    <dbReference type="NCBI Taxonomy" id="523844"/>
    <lineage>
        <taxon>Archaea</taxon>
        <taxon>Methanobacteriati</taxon>
        <taxon>Methanobacteriota</taxon>
        <taxon>Stenosarchaea group</taxon>
        <taxon>Methanomicrobia</taxon>
        <taxon>Methanosarcinales</taxon>
        <taxon>Methanosarcinaceae</taxon>
        <taxon>Methanosarcina</taxon>
    </lineage>
</organism>
<comment type="subcellular location">
    <subcellularLocation>
        <location evidence="1">Cytoplasm</location>
    </subcellularLocation>
</comment>
<protein>
    <submittedName>
        <fullName evidence="7">Bifunctional protein: zinc-containing alcohol dehydrogenase</fullName>
        <ecNumber evidence="7">1.1.1.-</ecNumber>
    </submittedName>
</protein>
<dbReference type="Pfam" id="PF08240">
    <property type="entry name" value="ADH_N"/>
    <property type="match status" value="1"/>
</dbReference>
<dbReference type="InterPro" id="IPR013154">
    <property type="entry name" value="ADH-like_N"/>
</dbReference>
<evidence type="ECO:0000259" key="6">
    <source>
        <dbReference type="SMART" id="SM00829"/>
    </source>
</evidence>
<dbReference type="SUPFAM" id="SSF50129">
    <property type="entry name" value="GroES-like"/>
    <property type="match status" value="1"/>
</dbReference>
<dbReference type="EMBL" id="CP009501">
    <property type="protein sequence ID" value="AKB13122.1"/>
    <property type="molecule type" value="Genomic_DNA"/>
</dbReference>
<evidence type="ECO:0000256" key="3">
    <source>
        <dbReference type="ARBA" id="ARBA00022490"/>
    </source>
</evidence>
<dbReference type="RefSeq" id="WP_048167194.1">
    <property type="nucleotide sequence ID" value="NZ_CP009501.1"/>
</dbReference>
<gene>
    <name evidence="7" type="ORF">MSTHT_1364</name>
</gene>
<evidence type="ECO:0000256" key="4">
    <source>
        <dbReference type="ARBA" id="ARBA00022857"/>
    </source>
</evidence>
<name>A0A0E3KYV5_METTT</name>
<comment type="subunit">
    <text evidence="2">Homotetramer.</text>
</comment>
<dbReference type="GO" id="GO:0008270">
    <property type="term" value="F:zinc ion binding"/>
    <property type="evidence" value="ECO:0007669"/>
    <property type="project" value="InterPro"/>
</dbReference>
<sequence length="309" mass="33046">MKAIKIYEFGGPDVLRYEDIPKPKPGPGEILIRIIAAGVNPIDWKIRSGYISGLPLPMIMGLDVAGIVEAVGQGETSFQPGDEIFAKVSIGQGGYAEYTVTSSTQAAKKPRSIGFVESAAIPTAGLAAWQSLFDIAGLESGQSVLIHGAAGGVGTFAVQFAKWKGAHVIGTASSKNAEFLRSIGSDEVIDYRNQRFEEIVNNLDVVLDTIGGDTFEKSWKVLKPGGFLVSTVASIPEGMPQKYGVRAKTLMTQADGRELAQIAAIIDEQKIKPIVTTVLPLADAKKAHEMSESRHTRGKIVLRVAEDPR</sequence>
<dbReference type="SUPFAM" id="SSF51735">
    <property type="entry name" value="NAD(P)-binding Rossmann-fold domains"/>
    <property type="match status" value="1"/>
</dbReference>
<proteinExistence type="predicted"/>
<keyword evidence="3" id="KW-0963">Cytoplasm</keyword>
<dbReference type="HOGENOM" id="CLU_026673_3_3_2"/>
<dbReference type="GO" id="GO:0030554">
    <property type="term" value="F:adenyl nucleotide binding"/>
    <property type="evidence" value="ECO:0007669"/>
    <property type="project" value="UniProtKB-ARBA"/>
</dbReference>
<dbReference type="GO" id="GO:0005737">
    <property type="term" value="C:cytoplasm"/>
    <property type="evidence" value="ECO:0007669"/>
    <property type="project" value="UniProtKB-SubCell"/>
</dbReference>
<dbReference type="PROSITE" id="PS01162">
    <property type="entry name" value="QOR_ZETA_CRYSTAL"/>
    <property type="match status" value="1"/>
</dbReference>
<dbReference type="PATRIC" id="fig|523844.20.peg.1717"/>
<evidence type="ECO:0000256" key="2">
    <source>
        <dbReference type="ARBA" id="ARBA00011881"/>
    </source>
</evidence>
<evidence type="ECO:0000256" key="5">
    <source>
        <dbReference type="ARBA" id="ARBA00022884"/>
    </source>
</evidence>
<dbReference type="GO" id="GO:0016616">
    <property type="term" value="F:oxidoreductase activity, acting on the CH-OH group of donors, NAD or NADP as acceptor"/>
    <property type="evidence" value="ECO:0007669"/>
    <property type="project" value="UniProtKB-ARBA"/>
</dbReference>
<dbReference type="KEGG" id="mthr:MSTHT_1364"/>
<keyword evidence="4" id="KW-0521">NADP</keyword>
<dbReference type="InterPro" id="IPR036291">
    <property type="entry name" value="NAD(P)-bd_dom_sf"/>
</dbReference>
<reference evidence="7 8" key="1">
    <citation type="submission" date="2014-07" db="EMBL/GenBank/DDBJ databases">
        <title>Methanogenic archaea and the global carbon cycle.</title>
        <authorList>
            <person name="Henriksen J.R."/>
            <person name="Luke J."/>
            <person name="Reinhart S."/>
            <person name="Benedict M.N."/>
            <person name="Youngblut N.D."/>
            <person name="Metcalf M.E."/>
            <person name="Whitaker R.J."/>
            <person name="Metcalf W.W."/>
        </authorList>
    </citation>
    <scope>NUCLEOTIDE SEQUENCE [LARGE SCALE GENOMIC DNA]</scope>
    <source>
        <strain evidence="8">ATCC 43570 / DSM 1825 / OCM 12 / VKM B-1830 / TM-1</strain>
    </source>
</reference>
<dbReference type="InterPro" id="IPR051603">
    <property type="entry name" value="Zinc-ADH_QOR/CCCR"/>
</dbReference>
<evidence type="ECO:0000313" key="7">
    <source>
        <dbReference type="EMBL" id="AKB13122.1"/>
    </source>
</evidence>
<evidence type="ECO:0000256" key="1">
    <source>
        <dbReference type="ARBA" id="ARBA00004496"/>
    </source>
</evidence>
<dbReference type="CDD" id="cd05289">
    <property type="entry name" value="MDR_like_2"/>
    <property type="match status" value="1"/>
</dbReference>
<dbReference type="GO" id="GO:0044281">
    <property type="term" value="P:small molecule metabolic process"/>
    <property type="evidence" value="ECO:0007669"/>
    <property type="project" value="UniProtKB-ARBA"/>
</dbReference>
<accession>A0A0E3KYV5</accession>
<dbReference type="Gene3D" id="3.40.50.720">
    <property type="entry name" value="NAD(P)-binding Rossmann-like Domain"/>
    <property type="match status" value="1"/>
</dbReference>
<dbReference type="AlphaFoldDB" id="A0A0E3KYV5"/>
<keyword evidence="5" id="KW-0694">RNA-binding</keyword>
<keyword evidence="7" id="KW-0560">Oxidoreductase</keyword>
<dbReference type="PANTHER" id="PTHR44154">
    <property type="entry name" value="QUINONE OXIDOREDUCTASE"/>
    <property type="match status" value="1"/>
</dbReference>
<dbReference type="SMART" id="SM00829">
    <property type="entry name" value="PKS_ER"/>
    <property type="match status" value="1"/>
</dbReference>
<dbReference type="EC" id="1.1.1.-" evidence="7"/>
<dbReference type="PANTHER" id="PTHR44154:SF1">
    <property type="entry name" value="QUINONE OXIDOREDUCTASE"/>
    <property type="match status" value="1"/>
</dbReference>
<dbReference type="GO" id="GO:0043168">
    <property type="term" value="F:anion binding"/>
    <property type="evidence" value="ECO:0007669"/>
    <property type="project" value="UniProtKB-ARBA"/>
</dbReference>
<dbReference type="GO" id="GO:0003723">
    <property type="term" value="F:RNA binding"/>
    <property type="evidence" value="ECO:0007669"/>
    <property type="project" value="UniProtKB-KW"/>
</dbReference>
<feature type="domain" description="Enoyl reductase (ER)" evidence="6">
    <location>
        <begin position="10"/>
        <end position="302"/>
    </location>
</feature>
<evidence type="ECO:0000313" key="8">
    <source>
        <dbReference type="Proteomes" id="UP000066529"/>
    </source>
</evidence>